<sequence length="191" mass="21511">MAKRGDEYYSTQLVRLIEGYCADLKNNCASLDGDFTRAELLTYNTAKRSLNSDVGNLLESINRIPDDSLKCDVLSRLLKAIVAVAEASKISRLPDNDALDQLLQKKEGRERSRHARKKARERVDIRLKVLNKTFDATKISDSIGQAKKVLENEKYLCALGEHGIDPPSIDTIRGDIRELQGKPRNRTRAKN</sequence>
<organism evidence="1">
    <name type="scientific">freshwater sediment metagenome</name>
    <dbReference type="NCBI Taxonomy" id="556182"/>
    <lineage>
        <taxon>unclassified sequences</taxon>
        <taxon>metagenomes</taxon>
        <taxon>ecological metagenomes</taxon>
    </lineage>
</organism>
<dbReference type="AlphaFoldDB" id="A0AA48RBP0"/>
<evidence type="ECO:0000313" key="1">
    <source>
        <dbReference type="EMBL" id="CAJ0885206.1"/>
    </source>
</evidence>
<name>A0AA48RBP0_9ZZZZ</name>
<reference evidence="1" key="1">
    <citation type="submission" date="2023-07" db="EMBL/GenBank/DDBJ databases">
        <authorList>
            <person name="Pelsma A.J. K."/>
        </authorList>
    </citation>
    <scope>NUCLEOTIDE SEQUENCE</scope>
</reference>
<dbReference type="EMBL" id="OY288114">
    <property type="protein sequence ID" value="CAJ0885206.1"/>
    <property type="molecule type" value="Genomic_DNA"/>
</dbReference>
<gene>
    <name evidence="1" type="ORF">AMST5_03594</name>
</gene>
<protein>
    <submittedName>
        <fullName evidence="1">Uncharacterized protein</fullName>
    </submittedName>
</protein>
<accession>A0AA48RBP0</accession>
<proteinExistence type="predicted"/>